<evidence type="ECO:0000313" key="2">
    <source>
        <dbReference type="EMBL" id="KAB5607629.1"/>
    </source>
</evidence>
<reference evidence="2 3" key="1">
    <citation type="journal article" date="2019" name="Int. J. Syst. Evol. Microbiol.">
        <title>Bifidobacterium jacchi sp. nov., isolated from the faeces of a baby common marmoset (Callithrix jacchus).</title>
        <authorList>
            <person name="Modesto M."/>
            <person name="Watanabe K."/>
            <person name="Arita M."/>
            <person name="Satti M."/>
            <person name="Oki K."/>
            <person name="Sciavilla P."/>
            <person name="Patavino C."/>
            <person name="Camma C."/>
            <person name="Michelini S."/>
            <person name="Sgorbati B."/>
            <person name="Mattarelli P."/>
        </authorList>
    </citation>
    <scope>NUCLEOTIDE SEQUENCE [LARGE SCALE GENOMIC DNA]</scope>
    <source>
        <strain evidence="2 3">MRM 9.3</strain>
    </source>
</reference>
<dbReference type="AlphaFoldDB" id="A0A5N5RKX0"/>
<dbReference type="EMBL" id="RQSP01000009">
    <property type="protein sequence ID" value="KAB5607629.1"/>
    <property type="molecule type" value="Genomic_DNA"/>
</dbReference>
<organism evidence="2 3">
    <name type="scientific">Bifidobacterium jacchi</name>
    <dbReference type="NCBI Taxonomy" id="2490545"/>
    <lineage>
        <taxon>Bacteria</taxon>
        <taxon>Bacillati</taxon>
        <taxon>Actinomycetota</taxon>
        <taxon>Actinomycetes</taxon>
        <taxon>Bifidobacteriales</taxon>
        <taxon>Bifidobacteriaceae</taxon>
        <taxon>Bifidobacterium</taxon>
    </lineage>
</organism>
<keyword evidence="3" id="KW-1185">Reference proteome</keyword>
<evidence type="ECO:0000313" key="3">
    <source>
        <dbReference type="Proteomes" id="UP000326336"/>
    </source>
</evidence>
<comment type="caution">
    <text evidence="2">The sequence shown here is derived from an EMBL/GenBank/DDBJ whole genome shotgun (WGS) entry which is preliminary data.</text>
</comment>
<accession>A0A5N5RKX0</accession>
<evidence type="ECO:0000256" key="1">
    <source>
        <dbReference type="SAM" id="MobiDB-lite"/>
    </source>
</evidence>
<gene>
    <name evidence="2" type="ORF">EHS19_03975</name>
</gene>
<feature type="region of interest" description="Disordered" evidence="1">
    <location>
        <begin position="229"/>
        <end position="252"/>
    </location>
</feature>
<proteinExistence type="predicted"/>
<protein>
    <submittedName>
        <fullName evidence="2">Uncharacterized protein</fullName>
    </submittedName>
</protein>
<feature type="compositionally biased region" description="Basic and acidic residues" evidence="1">
    <location>
        <begin position="240"/>
        <end position="252"/>
    </location>
</feature>
<sequence length="252" mass="28049">MNSIELPFPWEEISGAATEDMADTLARIGATSAPESQQPISKDAILEQLAGCPLTYSDMTDADVISDNMMTTPRSVRSYYVMGHRWVRVRNMETDLEVMLRLQSRMPESREIYISSIIVPFDQGHDISGNDLRDIPVAAIATAYSRHEVQNIIALNRAFALGTSEQTDPMSPLPKASGSDRFLALVGRQYDAIEQANPGRNIAKLLAEHNNTKLPNAQRWIATARKRGFLAPAAKGQRPNKRDNHQDEQSDK</sequence>
<name>A0A5N5RKX0_9BIFI</name>
<dbReference type="Proteomes" id="UP000326336">
    <property type="component" value="Unassembled WGS sequence"/>
</dbReference>